<name>A0ABP6YCU2_9ACTN</name>
<dbReference type="EMBL" id="BAAAYR010000008">
    <property type="protein sequence ID" value="GAA3580523.1"/>
    <property type="molecule type" value="Genomic_DNA"/>
</dbReference>
<proteinExistence type="predicted"/>
<keyword evidence="2" id="KW-1185">Reference proteome</keyword>
<evidence type="ECO:0000313" key="2">
    <source>
        <dbReference type="Proteomes" id="UP001500767"/>
    </source>
</evidence>
<protein>
    <submittedName>
        <fullName evidence="1">Uncharacterized protein</fullName>
    </submittedName>
</protein>
<sequence length="78" mass="7960">MAVVLAASQGGVLQPAATRRAAAAAAAESGRRIFIRKLVSGVRGSSREVVADGGPDVPESDTARISTQEIAEMRAALL</sequence>
<accession>A0ABP6YCU2</accession>
<dbReference type="Proteomes" id="UP001500767">
    <property type="component" value="Unassembled WGS sequence"/>
</dbReference>
<comment type="caution">
    <text evidence="1">The sequence shown here is derived from an EMBL/GenBank/DDBJ whole genome shotgun (WGS) entry which is preliminary data.</text>
</comment>
<gene>
    <name evidence="1" type="ORF">GCM10022197_42970</name>
</gene>
<organism evidence="1 2">
    <name type="scientific">Microlunatus spumicola</name>
    <dbReference type="NCBI Taxonomy" id="81499"/>
    <lineage>
        <taxon>Bacteria</taxon>
        <taxon>Bacillati</taxon>
        <taxon>Actinomycetota</taxon>
        <taxon>Actinomycetes</taxon>
        <taxon>Propionibacteriales</taxon>
        <taxon>Propionibacteriaceae</taxon>
        <taxon>Microlunatus</taxon>
    </lineage>
</organism>
<reference evidence="2" key="1">
    <citation type="journal article" date="2019" name="Int. J. Syst. Evol. Microbiol.">
        <title>The Global Catalogue of Microorganisms (GCM) 10K type strain sequencing project: providing services to taxonomists for standard genome sequencing and annotation.</title>
        <authorList>
            <consortium name="The Broad Institute Genomics Platform"/>
            <consortium name="The Broad Institute Genome Sequencing Center for Infectious Disease"/>
            <person name="Wu L."/>
            <person name="Ma J."/>
        </authorList>
    </citation>
    <scope>NUCLEOTIDE SEQUENCE [LARGE SCALE GENOMIC DNA]</scope>
    <source>
        <strain evidence="2">JCM 16540</strain>
    </source>
</reference>
<evidence type="ECO:0000313" key="1">
    <source>
        <dbReference type="EMBL" id="GAA3580523.1"/>
    </source>
</evidence>